<dbReference type="AlphaFoldDB" id="A0A833N270"/>
<accession>A0A833N270</accession>
<organism evidence="1 2">
    <name type="scientific">Methylorubrum populi</name>
    <dbReference type="NCBI Taxonomy" id="223967"/>
    <lineage>
        <taxon>Bacteria</taxon>
        <taxon>Pseudomonadati</taxon>
        <taxon>Pseudomonadota</taxon>
        <taxon>Alphaproteobacteria</taxon>
        <taxon>Hyphomicrobiales</taxon>
        <taxon>Methylobacteriaceae</taxon>
        <taxon>Methylorubrum</taxon>
    </lineage>
</organism>
<proteinExistence type="predicted"/>
<gene>
    <name evidence="1" type="ORF">F8B43_0918</name>
</gene>
<dbReference type="Proteomes" id="UP000469949">
    <property type="component" value="Unassembled WGS sequence"/>
</dbReference>
<protein>
    <submittedName>
        <fullName evidence="1">Uncharacterized protein</fullName>
    </submittedName>
</protein>
<dbReference type="EMBL" id="WEKV01000005">
    <property type="protein sequence ID" value="KAB7786968.1"/>
    <property type="molecule type" value="Genomic_DNA"/>
</dbReference>
<evidence type="ECO:0000313" key="1">
    <source>
        <dbReference type="EMBL" id="KAB7786968.1"/>
    </source>
</evidence>
<name>A0A833N270_9HYPH</name>
<sequence>MLVGRIRELWHGPRRFTALRTALAGSAGRCRRTVGAVSKRPGW</sequence>
<evidence type="ECO:0000313" key="2">
    <source>
        <dbReference type="Proteomes" id="UP000469949"/>
    </source>
</evidence>
<reference evidence="1 2" key="1">
    <citation type="submission" date="2019-10" db="EMBL/GenBank/DDBJ databases">
        <title>Draft Genome Sequence of the Caffeine Degrading Methylotroph Methylorubrum populi PINKEL.</title>
        <authorList>
            <person name="Dawson S.C."/>
            <person name="Zhang X."/>
            <person name="Wright M.E."/>
            <person name="Sharma G."/>
            <person name="Langner J.T."/>
            <person name="Ditty J.L."/>
            <person name="Subuyuj G.A."/>
        </authorList>
    </citation>
    <scope>NUCLEOTIDE SEQUENCE [LARGE SCALE GENOMIC DNA]</scope>
    <source>
        <strain evidence="1 2">Pinkel</strain>
    </source>
</reference>
<comment type="caution">
    <text evidence="1">The sequence shown here is derived from an EMBL/GenBank/DDBJ whole genome shotgun (WGS) entry which is preliminary data.</text>
</comment>